<feature type="transmembrane region" description="Helical" evidence="6">
    <location>
        <begin position="67"/>
        <end position="91"/>
    </location>
</feature>
<dbReference type="eggNOG" id="COG2064">
    <property type="taxonomic scope" value="Bacteria"/>
</dbReference>
<feature type="domain" description="Type II secretion system protein GspF" evidence="7">
    <location>
        <begin position="117"/>
        <end position="237"/>
    </location>
</feature>
<feature type="transmembrane region" description="Helical" evidence="6">
    <location>
        <begin position="218"/>
        <end position="245"/>
    </location>
</feature>
<keyword evidence="3 6" id="KW-0812">Transmembrane</keyword>
<accession>R4YXQ2</accession>
<keyword evidence="9" id="KW-1185">Reference proteome</keyword>
<evidence type="ECO:0000256" key="2">
    <source>
        <dbReference type="ARBA" id="ARBA00022475"/>
    </source>
</evidence>
<dbReference type="EMBL" id="CANL01000007">
    <property type="protein sequence ID" value="CCM63010.1"/>
    <property type="molecule type" value="Genomic_DNA"/>
</dbReference>
<dbReference type="GO" id="GO:0005886">
    <property type="term" value="C:plasma membrane"/>
    <property type="evidence" value="ECO:0007669"/>
    <property type="project" value="UniProtKB-SubCell"/>
</dbReference>
<dbReference type="Proteomes" id="UP000018291">
    <property type="component" value="Unassembled WGS sequence"/>
</dbReference>
<evidence type="ECO:0000256" key="4">
    <source>
        <dbReference type="ARBA" id="ARBA00022989"/>
    </source>
</evidence>
<sequence length="255" mass="26701">MSAVTTIAVGWLGWAAWTSTSMNAAASSTNSARHLGWAEGAPGLPGVIEGEQQSREPAGGLDRRSRIALVLGGVALLVHPVLALVVVAWWGKGRLARRRVRLAHVAARRAAVPEVADLFVVALSAGLTVRGAILGVAEVVSGPLSDDLRMAGRGLAQGDSIRRVLEEWSESEHPLEPIGAALAAADRSGSAATPLLARCADQQRELARRRAEALVRRLPVRLLGPLVLCILPALMAATFGPLAIVSFRQLGDAVP</sequence>
<keyword evidence="2" id="KW-1003">Cell membrane</keyword>
<organism evidence="8 9">
    <name type="scientific">Candidatus Neomicrothrix parvicella RN1</name>
    <dbReference type="NCBI Taxonomy" id="1229780"/>
    <lineage>
        <taxon>Bacteria</taxon>
        <taxon>Bacillati</taxon>
        <taxon>Actinomycetota</taxon>
        <taxon>Acidimicrobiia</taxon>
        <taxon>Acidimicrobiales</taxon>
        <taxon>Microthrixaceae</taxon>
        <taxon>Candidatus Neomicrothrix</taxon>
    </lineage>
</organism>
<gene>
    <name evidence="8" type="ORF">BN381_150123</name>
</gene>
<keyword evidence="5 6" id="KW-0472">Membrane</keyword>
<evidence type="ECO:0000256" key="1">
    <source>
        <dbReference type="ARBA" id="ARBA00004651"/>
    </source>
</evidence>
<protein>
    <recommendedName>
        <fullName evidence="7">Type II secretion system protein GspF domain-containing protein</fullName>
    </recommendedName>
</protein>
<dbReference type="HOGENOM" id="CLU_1088554_0_0_11"/>
<evidence type="ECO:0000256" key="5">
    <source>
        <dbReference type="ARBA" id="ARBA00023136"/>
    </source>
</evidence>
<dbReference type="InterPro" id="IPR018076">
    <property type="entry name" value="T2SS_GspF_dom"/>
</dbReference>
<evidence type="ECO:0000313" key="9">
    <source>
        <dbReference type="Proteomes" id="UP000018291"/>
    </source>
</evidence>
<dbReference type="PANTHER" id="PTHR35007:SF2">
    <property type="entry name" value="PILUS ASSEMBLE PROTEIN"/>
    <property type="match status" value="1"/>
</dbReference>
<evidence type="ECO:0000313" key="8">
    <source>
        <dbReference type="EMBL" id="CCM63010.1"/>
    </source>
</evidence>
<comment type="caution">
    <text evidence="8">The sequence shown here is derived from an EMBL/GenBank/DDBJ whole genome shotgun (WGS) entry which is preliminary data.</text>
</comment>
<dbReference type="AlphaFoldDB" id="R4YXQ2"/>
<evidence type="ECO:0000256" key="3">
    <source>
        <dbReference type="ARBA" id="ARBA00022692"/>
    </source>
</evidence>
<name>R4YXQ2_9ACTN</name>
<keyword evidence="4 6" id="KW-1133">Transmembrane helix</keyword>
<dbReference type="Pfam" id="PF00482">
    <property type="entry name" value="T2SSF"/>
    <property type="match status" value="1"/>
</dbReference>
<dbReference type="STRING" id="1229780.BN381_150123"/>
<evidence type="ECO:0000256" key="6">
    <source>
        <dbReference type="SAM" id="Phobius"/>
    </source>
</evidence>
<proteinExistence type="predicted"/>
<comment type="subcellular location">
    <subcellularLocation>
        <location evidence="1">Cell membrane</location>
        <topology evidence="1">Multi-pass membrane protein</topology>
    </subcellularLocation>
</comment>
<reference evidence="8 9" key="1">
    <citation type="journal article" date="2013" name="ISME J.">
        <title>Metabolic model for the filamentous 'Candidatus Microthrix parvicella' based on genomic and metagenomic analyses.</title>
        <authorList>
            <person name="Jon McIlroy S."/>
            <person name="Kristiansen R."/>
            <person name="Albertsen M."/>
            <person name="Michael Karst S."/>
            <person name="Rossetti S."/>
            <person name="Lund Nielsen J."/>
            <person name="Tandoi V."/>
            <person name="James Seviour R."/>
            <person name="Nielsen P.H."/>
        </authorList>
    </citation>
    <scope>NUCLEOTIDE SEQUENCE [LARGE SCALE GENOMIC DNA]</scope>
    <source>
        <strain evidence="8 9">RN1</strain>
    </source>
</reference>
<evidence type="ECO:0000259" key="7">
    <source>
        <dbReference type="Pfam" id="PF00482"/>
    </source>
</evidence>
<dbReference type="RefSeq" id="WP_012225004.1">
    <property type="nucleotide sequence ID" value="NZ_HG422565.1"/>
</dbReference>
<dbReference type="PANTHER" id="PTHR35007">
    <property type="entry name" value="INTEGRAL MEMBRANE PROTEIN-RELATED"/>
    <property type="match status" value="1"/>
</dbReference>